<comment type="caution">
    <text evidence="2">The sequence shown here is derived from an EMBL/GenBank/DDBJ whole genome shotgun (WGS) entry which is preliminary data.</text>
</comment>
<reference evidence="2" key="1">
    <citation type="journal article" date="2021" name="ISME J.">
        <title>Mercury methylation by metabolically versatile and cosmopolitan marine bacteria.</title>
        <authorList>
            <person name="Lin H."/>
            <person name="Ascher D.B."/>
            <person name="Myung Y."/>
            <person name="Lamborg C.H."/>
            <person name="Hallam S.J."/>
            <person name="Gionfriddo C.M."/>
            <person name="Holt K.E."/>
            <person name="Moreau J.W."/>
        </authorList>
    </citation>
    <scope>NUCLEOTIDE SEQUENCE</scope>
    <source>
        <strain evidence="2">SI075_bin30</strain>
    </source>
</reference>
<protein>
    <submittedName>
        <fullName evidence="2">Uncharacterized protein</fullName>
    </submittedName>
</protein>
<dbReference type="EMBL" id="JABJNZ010000046">
    <property type="protein sequence ID" value="MBT4870562.1"/>
    <property type="molecule type" value="Genomic_DNA"/>
</dbReference>
<evidence type="ECO:0000313" key="3">
    <source>
        <dbReference type="Proteomes" id="UP000722459"/>
    </source>
</evidence>
<organism evidence="2 3">
    <name type="scientific">Candidatus Iainarchaeum sp</name>
    <dbReference type="NCBI Taxonomy" id="3101447"/>
    <lineage>
        <taxon>Archaea</taxon>
        <taxon>Candidatus Iainarchaeota</taxon>
        <taxon>Candidatus Iainarchaeia</taxon>
        <taxon>Candidatus Iainarchaeales</taxon>
        <taxon>Candidatus Iainarchaeaceae</taxon>
        <taxon>Candidatus Iainarchaeum</taxon>
    </lineage>
</organism>
<feature type="region of interest" description="Disordered" evidence="1">
    <location>
        <begin position="31"/>
        <end position="50"/>
    </location>
</feature>
<sequence>MAGRKTTPKYKQPLPGGLTKAQKIAELQKRMKTATRYTKTAKNPSHTRNPEVRLSDWIRLNKLNLVKWTQSKHQKNQVVAEQLSRIIFAVESGEMVIDSYHHPTFRAAFDRLKKAENLRKEVSLTPQQVKIIGSYFRLV</sequence>
<dbReference type="Proteomes" id="UP000722459">
    <property type="component" value="Unassembled WGS sequence"/>
</dbReference>
<name>A0A8T5GF82_9ARCH</name>
<feature type="compositionally biased region" description="Polar residues" evidence="1">
    <location>
        <begin position="35"/>
        <end position="47"/>
    </location>
</feature>
<dbReference type="AlphaFoldDB" id="A0A8T5GF82"/>
<evidence type="ECO:0000313" key="2">
    <source>
        <dbReference type="EMBL" id="MBT4870562.1"/>
    </source>
</evidence>
<accession>A0A8T5GF82</accession>
<gene>
    <name evidence="2" type="ORF">HON47_03245</name>
</gene>
<proteinExistence type="predicted"/>
<evidence type="ECO:0000256" key="1">
    <source>
        <dbReference type="SAM" id="MobiDB-lite"/>
    </source>
</evidence>